<dbReference type="InterPro" id="IPR006963">
    <property type="entry name" value="Mopterin_OxRdtase_4Fe-4S_dom"/>
</dbReference>
<dbReference type="GO" id="GO:0016020">
    <property type="term" value="C:membrane"/>
    <property type="evidence" value="ECO:0007669"/>
    <property type="project" value="InterPro"/>
</dbReference>
<evidence type="ECO:0000256" key="6">
    <source>
        <dbReference type="ARBA" id="ARBA00023004"/>
    </source>
</evidence>
<dbReference type="InterPro" id="IPR000283">
    <property type="entry name" value="NADH_UbQ_OxRdtase_75kDa_su_CS"/>
</dbReference>
<evidence type="ECO:0000313" key="15">
    <source>
        <dbReference type="Proteomes" id="UP000550714"/>
    </source>
</evidence>
<dbReference type="Gene3D" id="3.40.228.10">
    <property type="entry name" value="Dimethylsulfoxide Reductase, domain 2"/>
    <property type="match status" value="1"/>
</dbReference>
<dbReference type="Pfam" id="PF22117">
    <property type="entry name" value="Fer4_Nqo3"/>
    <property type="match status" value="1"/>
</dbReference>
<feature type="domain" description="2Fe-2S ferredoxin-type" evidence="11">
    <location>
        <begin position="15"/>
        <end position="97"/>
    </location>
</feature>
<evidence type="ECO:0000256" key="1">
    <source>
        <dbReference type="ARBA" id="ARBA00001966"/>
    </source>
</evidence>
<dbReference type="Proteomes" id="UP000550714">
    <property type="component" value="Unassembled WGS sequence"/>
</dbReference>
<dbReference type="PANTHER" id="PTHR43105:SF12">
    <property type="entry name" value="NADH-QUINONE OXIDOREDUCTASE SUBUNIT G"/>
    <property type="match status" value="1"/>
</dbReference>
<dbReference type="InterPro" id="IPR019574">
    <property type="entry name" value="NADH_UbQ_OxRdtase_Gsu_4Fe4S-bd"/>
</dbReference>
<gene>
    <name evidence="14" type="ORF">FHS23_000248</name>
</gene>
<dbReference type="PANTHER" id="PTHR43105">
    <property type="entry name" value="RESPIRATORY NITRATE REDUCTASE"/>
    <property type="match status" value="1"/>
</dbReference>
<comment type="cofactor">
    <cofactor evidence="9">
        <name>[2Fe-2S] cluster</name>
        <dbReference type="ChEBI" id="CHEBI:190135"/>
    </cofactor>
</comment>
<dbReference type="Gene3D" id="3.10.20.740">
    <property type="match status" value="1"/>
</dbReference>
<dbReference type="Gene3D" id="3.30.70.20">
    <property type="match status" value="1"/>
</dbReference>
<dbReference type="GO" id="GO:0046872">
    <property type="term" value="F:metal ion binding"/>
    <property type="evidence" value="ECO:0007669"/>
    <property type="project" value="UniProtKB-KW"/>
</dbReference>
<accession>A0A839RVT4</accession>
<dbReference type="SMART" id="SM00929">
    <property type="entry name" value="NADH-G_4Fe-4S_3"/>
    <property type="match status" value="1"/>
</dbReference>
<dbReference type="EMBL" id="JACHWU010000001">
    <property type="protein sequence ID" value="MBB3049253.1"/>
    <property type="molecule type" value="Genomic_DNA"/>
</dbReference>
<dbReference type="InterPro" id="IPR050123">
    <property type="entry name" value="Prok_molybdopt-oxidoreductase"/>
</dbReference>
<dbReference type="CDD" id="cd00207">
    <property type="entry name" value="fer2"/>
    <property type="match status" value="1"/>
</dbReference>
<evidence type="ECO:0000256" key="4">
    <source>
        <dbReference type="ARBA" id="ARBA00022723"/>
    </source>
</evidence>
<feature type="region of interest" description="Disordered" evidence="10">
    <location>
        <begin position="209"/>
        <end position="236"/>
    </location>
</feature>
<dbReference type="PROSITE" id="PS00643">
    <property type="entry name" value="COMPLEX1_75K_3"/>
    <property type="match status" value="1"/>
</dbReference>
<evidence type="ECO:0000256" key="10">
    <source>
        <dbReference type="SAM" id="MobiDB-lite"/>
    </source>
</evidence>
<dbReference type="InterPro" id="IPR036010">
    <property type="entry name" value="2Fe-2S_ferredoxin-like_sf"/>
</dbReference>
<feature type="domain" description="4Fe-4S His(Cys)3-ligated-type" evidence="13">
    <location>
        <begin position="99"/>
        <end position="138"/>
    </location>
</feature>
<evidence type="ECO:0000256" key="9">
    <source>
        <dbReference type="ARBA" id="ARBA00034078"/>
    </source>
</evidence>
<dbReference type="InterPro" id="IPR001041">
    <property type="entry name" value="2Fe-2S_ferredoxin-type"/>
</dbReference>
<dbReference type="InterPro" id="IPR054351">
    <property type="entry name" value="NADH_UbQ_OxRdtase_ferredoxin"/>
</dbReference>
<feature type="domain" description="4Fe-4S Mo/W bis-MGD-type" evidence="12">
    <location>
        <begin position="276"/>
        <end position="332"/>
    </location>
</feature>
<comment type="caution">
    <text evidence="14">The sequence shown here is derived from an EMBL/GenBank/DDBJ whole genome shotgun (WGS) entry which is preliminary data.</text>
</comment>
<evidence type="ECO:0000259" key="11">
    <source>
        <dbReference type="PROSITE" id="PS51085"/>
    </source>
</evidence>
<evidence type="ECO:0000259" key="12">
    <source>
        <dbReference type="PROSITE" id="PS51669"/>
    </source>
</evidence>
<dbReference type="PROSITE" id="PS51839">
    <property type="entry name" value="4FE4S_HC3"/>
    <property type="match status" value="1"/>
</dbReference>
<dbReference type="PROSITE" id="PS00641">
    <property type="entry name" value="COMPLEX1_75K_1"/>
    <property type="match status" value="1"/>
</dbReference>
<dbReference type="SUPFAM" id="SSF54862">
    <property type="entry name" value="4Fe-4S ferredoxins"/>
    <property type="match status" value="1"/>
</dbReference>
<dbReference type="Pfam" id="PF13510">
    <property type="entry name" value="Fer2_4"/>
    <property type="match status" value="1"/>
</dbReference>
<evidence type="ECO:0000256" key="3">
    <source>
        <dbReference type="ARBA" id="ARBA00022485"/>
    </source>
</evidence>
<dbReference type="NCBIfam" id="NF005895">
    <property type="entry name" value="PRK07860.1"/>
    <property type="match status" value="1"/>
</dbReference>
<dbReference type="PROSITE" id="PS00642">
    <property type="entry name" value="COMPLEX1_75K_2"/>
    <property type="match status" value="1"/>
</dbReference>
<dbReference type="SUPFAM" id="SSF53706">
    <property type="entry name" value="Formate dehydrogenase/DMSO reductase, domains 1-3"/>
    <property type="match status" value="1"/>
</dbReference>
<dbReference type="GO" id="GO:0051539">
    <property type="term" value="F:4 iron, 4 sulfur cluster binding"/>
    <property type="evidence" value="ECO:0007669"/>
    <property type="project" value="UniProtKB-KW"/>
</dbReference>
<evidence type="ECO:0000313" key="14">
    <source>
        <dbReference type="EMBL" id="MBB3049253.1"/>
    </source>
</evidence>
<dbReference type="SMART" id="SM00926">
    <property type="entry name" value="Molybdop_Fe4S4"/>
    <property type="match status" value="1"/>
</dbReference>
<protein>
    <submittedName>
        <fullName evidence="14">NADH-quinone oxidoreductase subunit G</fullName>
    </submittedName>
</protein>
<dbReference type="PROSITE" id="PS51669">
    <property type="entry name" value="4FE4S_MOW_BIS_MGD"/>
    <property type="match status" value="1"/>
</dbReference>
<dbReference type="GO" id="GO:0008137">
    <property type="term" value="F:NADH dehydrogenase (ubiquinone) activity"/>
    <property type="evidence" value="ECO:0007669"/>
    <property type="project" value="InterPro"/>
</dbReference>
<dbReference type="RefSeq" id="WP_183646394.1">
    <property type="nucleotide sequence ID" value="NZ_JACHWU010000001.1"/>
</dbReference>
<dbReference type="Pfam" id="PF22151">
    <property type="entry name" value="Fer4_NDSU1"/>
    <property type="match status" value="1"/>
</dbReference>
<comment type="cofactor">
    <cofactor evidence="1">
        <name>[4Fe-4S] cluster</name>
        <dbReference type="ChEBI" id="CHEBI:49883"/>
    </cofactor>
</comment>
<dbReference type="Gene3D" id="3.40.50.740">
    <property type="match status" value="2"/>
</dbReference>
<keyword evidence="8" id="KW-0520">NAD</keyword>
<feature type="compositionally biased region" description="Low complexity" evidence="10">
    <location>
        <begin position="217"/>
        <end position="236"/>
    </location>
</feature>
<evidence type="ECO:0000259" key="13">
    <source>
        <dbReference type="PROSITE" id="PS51839"/>
    </source>
</evidence>
<dbReference type="PROSITE" id="PS51085">
    <property type="entry name" value="2FE2S_FER_2"/>
    <property type="match status" value="1"/>
</dbReference>
<evidence type="ECO:0000256" key="2">
    <source>
        <dbReference type="ARBA" id="ARBA00005404"/>
    </source>
</evidence>
<dbReference type="Gene3D" id="2.20.25.90">
    <property type="entry name" value="ADC-like domains"/>
    <property type="match status" value="1"/>
</dbReference>
<dbReference type="GO" id="GO:0042773">
    <property type="term" value="P:ATP synthesis coupled electron transport"/>
    <property type="evidence" value="ECO:0007669"/>
    <property type="project" value="InterPro"/>
</dbReference>
<evidence type="ECO:0000256" key="8">
    <source>
        <dbReference type="ARBA" id="ARBA00023027"/>
    </source>
</evidence>
<dbReference type="Pfam" id="PF00384">
    <property type="entry name" value="Molybdopterin"/>
    <property type="match status" value="1"/>
</dbReference>
<dbReference type="FunFam" id="3.10.20.740:FF:000001">
    <property type="entry name" value="NADH-quinone oxidoreductase subunit G"/>
    <property type="match status" value="1"/>
</dbReference>
<comment type="similarity">
    <text evidence="2">Belongs to the complex I 75 kDa subunit family.</text>
</comment>
<keyword evidence="5" id="KW-1278">Translocase</keyword>
<dbReference type="AlphaFoldDB" id="A0A839RVT4"/>
<dbReference type="InterPro" id="IPR006656">
    <property type="entry name" value="Mopterin_OxRdtase"/>
</dbReference>
<sequence length="850" mass="89928">MTVAPEKSDVDVPEGYVKLTIDGEEIVAPKGELLIRTAERLGTVIPRFCDHPLLDPAGACRQCLVEVEMNGRPMPKPQASCTLTVADGMVVKTQVTSEVADKAQQGVMELLLINHPLDCPICDKGGECPLQNQAMAHGRTDSRFVDKKRTFPKPLPISSQVLLDRERCVLCQRCTRFSDQIAGDPFIDLLERGAHQQIGTAETADVLDAASHTSEPDSASAGKSASAGLDSASAGKSASAGGQPFQSYFSGNTIQICPVGALTSAQYRFRSRPFDLVSTPSVCEHCSSGCAERTDFRRGKVMRKLAGDDPEVNEEWICDKGRFAFRYAAAEQRIRRPLVRNVETGELEETSWTEALRAAADGLAKARDGKGVGVLPGGRVTLEDAYAYSKFARVALRTHDVDHRARAHSAEELDFLASRVVSDGGPAGGGVTFSDLEKAPIALCVAFEPEEEAPAVFLRLRKGARANDVKVVHIGQWASPAVEKTFGELLACAPGGEAGAVDGIAQHAPDVDEALRSEGAVVLVGERAAEVPGLPTALHRLVERTGARLAWIPRRAGERGAVEAGTLPTLLPGGRPVTDADARAEVERHWGLDPGTLPADPGRDMTGMLNAIVTRDLDGLLVGGVDLDDLPDPALARKAFDAAEFVVSLELLPSTVTPYADVVLPIAPVDEKSGTFVNWEGRRRPFAVTLDGTGALADCRVLDTLGVEMDTDLFTQTSDAALGDLDRLAAATARAAAPDHPSAEPPAPGDGQALLATWRQLIDDGSLQIDEPALAGTARRVVARMSRATADGLGDHVTVSTDRGSVTLPVEVTDLPDGVVWLPGNSPGSKLRATLGAGHGAVVDIAGGDR</sequence>
<proteinExistence type="inferred from homology"/>
<keyword evidence="15" id="KW-1185">Reference proteome</keyword>
<dbReference type="GO" id="GO:0003954">
    <property type="term" value="F:NADH dehydrogenase activity"/>
    <property type="evidence" value="ECO:0007669"/>
    <property type="project" value="TreeGrafter"/>
</dbReference>
<dbReference type="Pfam" id="PF10588">
    <property type="entry name" value="NADH-G_4Fe-4S_3"/>
    <property type="match status" value="1"/>
</dbReference>
<keyword evidence="7" id="KW-0411">Iron-sulfur</keyword>
<evidence type="ECO:0000256" key="7">
    <source>
        <dbReference type="ARBA" id="ARBA00023014"/>
    </source>
</evidence>
<keyword evidence="3" id="KW-0004">4Fe-4S</keyword>
<keyword evidence="4" id="KW-0479">Metal-binding</keyword>
<evidence type="ECO:0000256" key="5">
    <source>
        <dbReference type="ARBA" id="ARBA00022967"/>
    </source>
</evidence>
<keyword evidence="6" id="KW-0408">Iron</keyword>
<organism evidence="14 15">
    <name type="scientific">Prauserella isguenensis</name>
    <dbReference type="NCBI Taxonomy" id="1470180"/>
    <lineage>
        <taxon>Bacteria</taxon>
        <taxon>Bacillati</taxon>
        <taxon>Actinomycetota</taxon>
        <taxon>Actinomycetes</taxon>
        <taxon>Pseudonocardiales</taxon>
        <taxon>Pseudonocardiaceae</taxon>
        <taxon>Prauserella</taxon>
    </lineage>
</organism>
<name>A0A839RVT4_9PSEU</name>
<dbReference type="SUPFAM" id="SSF54292">
    <property type="entry name" value="2Fe-2S ferredoxin-like"/>
    <property type="match status" value="1"/>
</dbReference>
<reference evidence="14 15" key="1">
    <citation type="submission" date="2020-08" db="EMBL/GenBank/DDBJ databases">
        <title>Genomic Encyclopedia of Type Strains, Phase III (KMG-III): the genomes of soil and plant-associated and newly described type strains.</title>
        <authorList>
            <person name="Whitman W."/>
        </authorList>
    </citation>
    <scope>NUCLEOTIDE SEQUENCE [LARGE SCALE GENOMIC DNA]</scope>
    <source>
        <strain evidence="14 15">CECT 8577</strain>
    </source>
</reference>